<evidence type="ECO:0000256" key="3">
    <source>
        <dbReference type="ARBA" id="ARBA00023242"/>
    </source>
</evidence>
<dbReference type="PANTHER" id="PTHR10997:SF9">
    <property type="entry name" value="IMPORTIN-9"/>
    <property type="match status" value="1"/>
</dbReference>
<evidence type="ECO:0000313" key="6">
    <source>
        <dbReference type="Proteomes" id="UP000717585"/>
    </source>
</evidence>
<dbReference type="InterPro" id="IPR001494">
    <property type="entry name" value="Importin-beta_N"/>
</dbReference>
<evidence type="ECO:0000313" key="5">
    <source>
        <dbReference type="EMBL" id="KAG9395233.1"/>
    </source>
</evidence>
<comment type="caution">
    <text evidence="5">The sequence shown here is derived from an EMBL/GenBank/DDBJ whole genome shotgun (WGS) entry which is preliminary data.</text>
</comment>
<dbReference type="SUPFAM" id="SSF48371">
    <property type="entry name" value="ARM repeat"/>
    <property type="match status" value="1"/>
</dbReference>
<feature type="domain" description="Importin N-terminal" evidence="4">
    <location>
        <begin position="24"/>
        <end position="100"/>
    </location>
</feature>
<dbReference type="Pfam" id="PF03810">
    <property type="entry name" value="IBN_N"/>
    <property type="match status" value="1"/>
</dbReference>
<evidence type="ECO:0000256" key="1">
    <source>
        <dbReference type="ARBA" id="ARBA00004123"/>
    </source>
</evidence>
<protein>
    <submittedName>
        <fullName evidence="5">Importin-9</fullName>
    </submittedName>
</protein>
<accession>A0A8J6AVH9</accession>
<dbReference type="Gene3D" id="1.25.10.10">
    <property type="entry name" value="Leucine-rich Repeat Variant"/>
    <property type="match status" value="1"/>
</dbReference>
<dbReference type="GO" id="GO:0031267">
    <property type="term" value="F:small GTPase binding"/>
    <property type="evidence" value="ECO:0007669"/>
    <property type="project" value="InterPro"/>
</dbReference>
<proteinExistence type="predicted"/>
<name>A0A8J6AVH9_9EUKA</name>
<dbReference type="GO" id="GO:0006606">
    <property type="term" value="P:protein import into nucleus"/>
    <property type="evidence" value="ECO:0007669"/>
    <property type="project" value="TreeGrafter"/>
</dbReference>
<evidence type="ECO:0000256" key="2">
    <source>
        <dbReference type="ARBA" id="ARBA00022448"/>
    </source>
</evidence>
<dbReference type="PROSITE" id="PS50166">
    <property type="entry name" value="IMPORTIN_B_NT"/>
    <property type="match status" value="1"/>
</dbReference>
<dbReference type="InterPro" id="IPR011989">
    <property type="entry name" value="ARM-like"/>
</dbReference>
<keyword evidence="2" id="KW-0813">Transport</keyword>
<keyword evidence="3" id="KW-0539">Nucleus</keyword>
<dbReference type="SMART" id="SM00913">
    <property type="entry name" value="IBN_N"/>
    <property type="match status" value="1"/>
</dbReference>
<reference evidence="5" key="1">
    <citation type="submission" date="2021-05" db="EMBL/GenBank/DDBJ databases">
        <title>A free-living protist that lacks canonical eukaryotic 1 DNA replication and segregation systems.</title>
        <authorList>
            <person name="Salas-Leiva D.E."/>
            <person name="Tromer E.C."/>
            <person name="Curtis B.A."/>
            <person name="Jerlstrom-Hultqvist J."/>
            <person name="Kolisko M."/>
            <person name="Yi Z."/>
            <person name="Salas-Leiva J.S."/>
            <person name="Gallot-Lavallee L."/>
            <person name="Kops G.J.P.L."/>
            <person name="Archibald J.M."/>
            <person name="Simpson A.G.B."/>
            <person name="Roger A.J."/>
        </authorList>
    </citation>
    <scope>NUCLEOTIDE SEQUENCE</scope>
    <source>
        <strain evidence="5">BICM</strain>
    </source>
</reference>
<keyword evidence="6" id="KW-1185">Reference proteome</keyword>
<gene>
    <name evidence="5" type="ORF">J8273_0453</name>
</gene>
<dbReference type="GO" id="GO:0005829">
    <property type="term" value="C:cytosol"/>
    <property type="evidence" value="ECO:0007669"/>
    <property type="project" value="TreeGrafter"/>
</dbReference>
<comment type="subcellular location">
    <subcellularLocation>
        <location evidence="1">Nucleus</location>
    </subcellularLocation>
</comment>
<dbReference type="PANTHER" id="PTHR10997">
    <property type="entry name" value="IMPORTIN-7, 8, 11"/>
    <property type="match status" value="1"/>
</dbReference>
<dbReference type="OrthoDB" id="431626at2759"/>
<dbReference type="GO" id="GO:0005635">
    <property type="term" value="C:nuclear envelope"/>
    <property type="evidence" value="ECO:0007669"/>
    <property type="project" value="TreeGrafter"/>
</dbReference>
<dbReference type="Proteomes" id="UP000717585">
    <property type="component" value="Unassembled WGS sequence"/>
</dbReference>
<dbReference type="InterPro" id="IPR016024">
    <property type="entry name" value="ARM-type_fold"/>
</dbReference>
<dbReference type="AlphaFoldDB" id="A0A8J6AVH9"/>
<dbReference type="EMBL" id="JAHDYR010000012">
    <property type="protein sequence ID" value="KAG9395233.1"/>
    <property type="molecule type" value="Genomic_DNA"/>
</dbReference>
<evidence type="ECO:0000259" key="4">
    <source>
        <dbReference type="PROSITE" id="PS50166"/>
    </source>
</evidence>
<organism evidence="5 6">
    <name type="scientific">Carpediemonas membranifera</name>
    <dbReference type="NCBI Taxonomy" id="201153"/>
    <lineage>
        <taxon>Eukaryota</taxon>
        <taxon>Metamonada</taxon>
        <taxon>Carpediemonas-like organisms</taxon>
        <taxon>Carpediemonas</taxon>
    </lineage>
</organism>
<sequence>MSRGEILNTFQQFYSPNESIRNAAQEAIEHFSLNESFPISLIEVLLDQGCDLALRQFAGVLLKRYIELHWCKLDRCFVEPETSPATKQLVRQSILTAIVDPVSRIQTAASVAVAGIARWDWPDEWPDLISTLAAMLQNGDSAHVTGVIRCLDVIMADISDIQVRHVLNSFHDPLREIFMAPGTPSDVKARIIRIMGNLLEVMAAFLAVYDDMERVISTVLSAWTPLICGILCQPDLADTAPGASAARASLMIAALESECPDVVIQPLADIFRACVAGLEAVTRPYTGLVDDGMTQLYDNEGVSVGPSAVVGETLALILDCFARPSIGPAVYPELGRVLQAIPWFIQYSDEDEDEGIVGLVTPSASVRGLALDLLLDLVDMEDNLPIAKLVDDVVTTANQLNNWRLAEAGLQVAAVTETPVPMATLEALMAESNPPVLRGTALQALSVVDSDSTVAVALSWLSSANQVLAANGLIVLSSVADGLPSRTIQAIAPTAIPALLQSPVSVLFPTGMFAVLKAIGRASPRDMFENASTIVPMLLDAVVADGDPALLEGLVGLANLAAHSPGGIGVLTSVVPVLVPAIAREYGEEQQSAPALVVAEAFLSAEGELPRQVLDAVLPAVLVQLGRLRHDIPAIDAAVAVLIRLVTRSTTASLQPHFPSLAAAIQAMMEAEGKISAAVCPLVNALLGHHFELTRDVFVQALLPTLVRCLVTRSVGTQRHVMVVALIIVRHGVQAALGLLGNALDPVLTAWLKGHADFNGDLDLKISATALCALIQAMPSTPALQVDLPTRLKPTTGRIITRSLARRGVALETWEPMPFVAKAVQLLLDVYREELEQLGGELGELDQEDGVAVISPEARDPLVTDMPLARKSTGDVVREGLAVVMGPEVRHACMGELTGQDLKLLDTVCG</sequence>